<dbReference type="PANTHER" id="PTHR38567:SF1">
    <property type="entry name" value="DUF4291 DOMAIN-CONTAINING PROTEIN"/>
    <property type="match status" value="1"/>
</dbReference>
<gene>
    <name evidence="1" type="ORF">BSTOLATCC_MIC9425</name>
</gene>
<accession>A0AAU9IK30</accession>
<dbReference type="Proteomes" id="UP001162131">
    <property type="component" value="Unassembled WGS sequence"/>
</dbReference>
<comment type="caution">
    <text evidence="1">The sequence shown here is derived from an EMBL/GenBank/DDBJ whole genome shotgun (WGS) entry which is preliminary data.</text>
</comment>
<evidence type="ECO:0008006" key="3">
    <source>
        <dbReference type="Google" id="ProtNLM"/>
    </source>
</evidence>
<reference evidence="1" key="1">
    <citation type="submission" date="2021-09" db="EMBL/GenBank/DDBJ databases">
        <authorList>
            <consortium name="AG Swart"/>
            <person name="Singh M."/>
            <person name="Singh A."/>
            <person name="Seah K."/>
            <person name="Emmerich C."/>
        </authorList>
    </citation>
    <scope>NUCLEOTIDE SEQUENCE</scope>
    <source>
        <strain evidence="1">ATCC30299</strain>
    </source>
</reference>
<dbReference type="InterPro" id="IPR025633">
    <property type="entry name" value="DUF4291"/>
</dbReference>
<organism evidence="1 2">
    <name type="scientific">Blepharisma stoltei</name>
    <dbReference type="NCBI Taxonomy" id="1481888"/>
    <lineage>
        <taxon>Eukaryota</taxon>
        <taxon>Sar</taxon>
        <taxon>Alveolata</taxon>
        <taxon>Ciliophora</taxon>
        <taxon>Postciliodesmatophora</taxon>
        <taxon>Heterotrichea</taxon>
        <taxon>Heterotrichida</taxon>
        <taxon>Blepharismidae</taxon>
        <taxon>Blepharisma</taxon>
    </lineage>
</organism>
<dbReference type="AlphaFoldDB" id="A0AAU9IK30"/>
<dbReference type="Pfam" id="PF14124">
    <property type="entry name" value="DUF4291"/>
    <property type="match status" value="1"/>
</dbReference>
<protein>
    <recommendedName>
        <fullName evidence="3">DUF4291 domain-containing protein</fullName>
    </recommendedName>
</protein>
<dbReference type="PANTHER" id="PTHR38567">
    <property type="entry name" value="DUF4291 DOMAIN-CONTAINING PROTEIN"/>
    <property type="match status" value="1"/>
</dbReference>
<evidence type="ECO:0000313" key="1">
    <source>
        <dbReference type="EMBL" id="CAG9313612.1"/>
    </source>
</evidence>
<sequence>MEASNGIVSYCDPLTLKSYEEQKTHDWPERGKHIISHYNENFIIVYQAYSSTIANPAALHQDFTTQNPSFQPLRMTWIKPNFLWMMYRSGWATKPNQEHILAVYLRREWFESILSQAVLTNQTAKKCKSSNVVVQWDPDHRPNGSKTTRRAIQIGLRKEASQAYAQGIYGPAILKIEDITDYVREVRNATQEGKTGIDFLMKIEKEYEVSAELRLSLGMDIDD</sequence>
<keyword evidence="2" id="KW-1185">Reference proteome</keyword>
<proteinExistence type="predicted"/>
<name>A0AAU9IK30_9CILI</name>
<evidence type="ECO:0000313" key="2">
    <source>
        <dbReference type="Proteomes" id="UP001162131"/>
    </source>
</evidence>
<dbReference type="EMBL" id="CAJZBQ010000011">
    <property type="protein sequence ID" value="CAG9313612.1"/>
    <property type="molecule type" value="Genomic_DNA"/>
</dbReference>